<feature type="domain" description="Transposase IS204/IS1001/IS1096/IS1165 DDE" evidence="1">
    <location>
        <begin position="1"/>
        <end position="165"/>
    </location>
</feature>
<evidence type="ECO:0000313" key="3">
    <source>
        <dbReference type="Proteomes" id="UP000255102"/>
    </source>
</evidence>
<evidence type="ECO:0000259" key="1">
    <source>
        <dbReference type="Pfam" id="PF01610"/>
    </source>
</evidence>
<accession>A0A378PKP0</accession>
<name>A0A378PKP0_9GAMM</name>
<gene>
    <name evidence="2" type="ORF">NCTC11227_01349</name>
</gene>
<dbReference type="Pfam" id="PF01610">
    <property type="entry name" value="DDE_Tnp_ISL3"/>
    <property type="match status" value="1"/>
</dbReference>
<proteinExistence type="predicted"/>
<dbReference type="Proteomes" id="UP000255102">
    <property type="component" value="Unassembled WGS sequence"/>
</dbReference>
<organism evidence="2 3">
    <name type="scientific">Moraxella ovis</name>
    <dbReference type="NCBI Taxonomy" id="29433"/>
    <lineage>
        <taxon>Bacteria</taxon>
        <taxon>Pseudomonadati</taxon>
        <taxon>Pseudomonadota</taxon>
        <taxon>Gammaproteobacteria</taxon>
        <taxon>Moraxellales</taxon>
        <taxon>Moraxellaceae</taxon>
        <taxon>Moraxella</taxon>
    </lineage>
</organism>
<dbReference type="PANTHER" id="PTHR33498">
    <property type="entry name" value="TRANSPOSASE FOR INSERTION SEQUENCE ELEMENT IS1557"/>
    <property type="match status" value="1"/>
</dbReference>
<dbReference type="EMBL" id="UGPW01000001">
    <property type="protein sequence ID" value="STY87341.1"/>
    <property type="molecule type" value="Genomic_DNA"/>
</dbReference>
<sequence length="184" mass="21501">MDRFHVVKLANEALESIRKSHQNKLDTKGRKQLKKHLRWLLVKRLAQLSSDDLKILEVLAKEYPKLVIAYYLKEKFFDIYEAKDKNAAMLAFFEWTDSIDEQVTGVHLPEFYHLKQIVKRHFTQTFSYWDSTTKVSNGYTECANGLIKLANRLGRGYGFEMIRARALYGQIGLDKANKKPQKSN</sequence>
<evidence type="ECO:0000313" key="2">
    <source>
        <dbReference type="EMBL" id="STY87341.1"/>
    </source>
</evidence>
<protein>
    <submittedName>
        <fullName evidence="2">Transposase and inactivated derivatives</fullName>
    </submittedName>
</protein>
<dbReference type="STRING" id="29433.MOVS_06430"/>
<reference evidence="2 3" key="1">
    <citation type="submission" date="2018-06" db="EMBL/GenBank/DDBJ databases">
        <authorList>
            <consortium name="Pathogen Informatics"/>
            <person name="Doyle S."/>
        </authorList>
    </citation>
    <scope>NUCLEOTIDE SEQUENCE [LARGE SCALE GENOMIC DNA]</scope>
    <source>
        <strain evidence="2 3">NCTC11227</strain>
    </source>
</reference>
<dbReference type="InterPro" id="IPR047951">
    <property type="entry name" value="Transpos_ISL3"/>
</dbReference>
<dbReference type="PANTHER" id="PTHR33498:SF1">
    <property type="entry name" value="TRANSPOSASE FOR INSERTION SEQUENCE ELEMENT IS1557"/>
    <property type="match status" value="1"/>
</dbReference>
<dbReference type="AlphaFoldDB" id="A0A378PKP0"/>
<dbReference type="InterPro" id="IPR002560">
    <property type="entry name" value="Transposase_DDE"/>
</dbReference>